<dbReference type="InterPro" id="IPR002470">
    <property type="entry name" value="Peptidase_S9A"/>
</dbReference>
<evidence type="ECO:0000313" key="8">
    <source>
        <dbReference type="Proteomes" id="UP000823823"/>
    </source>
</evidence>
<reference evidence="7" key="2">
    <citation type="submission" date="2021-04" db="EMBL/GenBank/DDBJ databases">
        <authorList>
            <person name="Gilroy R."/>
        </authorList>
    </citation>
    <scope>NUCLEOTIDE SEQUENCE</scope>
    <source>
        <strain evidence="7">ChiHjej13B12-24818</strain>
    </source>
</reference>
<evidence type="ECO:0000259" key="5">
    <source>
        <dbReference type="Pfam" id="PF00326"/>
    </source>
</evidence>
<keyword evidence="1" id="KW-0645">Protease</keyword>
<dbReference type="InterPro" id="IPR029058">
    <property type="entry name" value="AB_hydrolase_fold"/>
</dbReference>
<evidence type="ECO:0000256" key="2">
    <source>
        <dbReference type="ARBA" id="ARBA00022801"/>
    </source>
</evidence>
<dbReference type="EMBL" id="DWZH01000055">
    <property type="protein sequence ID" value="HJB10406.1"/>
    <property type="molecule type" value="Genomic_DNA"/>
</dbReference>
<dbReference type="Pfam" id="PF02897">
    <property type="entry name" value="Peptidase_S9_N"/>
    <property type="match status" value="1"/>
</dbReference>
<keyword evidence="3" id="KW-0720">Serine protease</keyword>
<dbReference type="GO" id="GO:0005829">
    <property type="term" value="C:cytosol"/>
    <property type="evidence" value="ECO:0007669"/>
    <property type="project" value="TreeGrafter"/>
</dbReference>
<dbReference type="InterPro" id="IPR001375">
    <property type="entry name" value="Peptidase_S9_cat"/>
</dbReference>
<dbReference type="SUPFAM" id="SSF50993">
    <property type="entry name" value="Peptidase/esterase 'gauge' domain"/>
    <property type="match status" value="1"/>
</dbReference>
<reference evidence="7" key="1">
    <citation type="journal article" date="2021" name="PeerJ">
        <title>Extensive microbial diversity within the chicken gut microbiome revealed by metagenomics and culture.</title>
        <authorList>
            <person name="Gilroy R."/>
            <person name="Ravi A."/>
            <person name="Getino M."/>
            <person name="Pursley I."/>
            <person name="Horton D.L."/>
            <person name="Alikhan N.F."/>
            <person name="Baker D."/>
            <person name="Gharbi K."/>
            <person name="Hall N."/>
            <person name="Watson M."/>
            <person name="Adriaenssens E.M."/>
            <person name="Foster-Nyarko E."/>
            <person name="Jarju S."/>
            <person name="Secka A."/>
            <person name="Antonio M."/>
            <person name="Oren A."/>
            <person name="Chaudhuri R.R."/>
            <person name="La Ragione R."/>
            <person name="Hildebrand F."/>
            <person name="Pallen M.J."/>
        </authorList>
    </citation>
    <scope>NUCLEOTIDE SEQUENCE</scope>
    <source>
        <strain evidence="7">ChiHjej13B12-24818</strain>
    </source>
</reference>
<dbReference type="InterPro" id="IPR023302">
    <property type="entry name" value="Pept_S9A_N"/>
</dbReference>
<dbReference type="PANTHER" id="PTHR42881">
    <property type="entry name" value="PROLYL ENDOPEPTIDASE"/>
    <property type="match status" value="1"/>
</dbReference>
<feature type="compositionally biased region" description="Polar residues" evidence="4">
    <location>
        <begin position="13"/>
        <end position="23"/>
    </location>
</feature>
<dbReference type="AlphaFoldDB" id="A0A9D2LD62"/>
<evidence type="ECO:0000313" key="7">
    <source>
        <dbReference type="EMBL" id="HJB10406.1"/>
    </source>
</evidence>
<evidence type="ECO:0000256" key="3">
    <source>
        <dbReference type="ARBA" id="ARBA00022825"/>
    </source>
</evidence>
<dbReference type="Proteomes" id="UP000823823">
    <property type="component" value="Unassembled WGS sequence"/>
</dbReference>
<name>A0A9D2LD62_9MICO</name>
<feature type="compositionally biased region" description="Low complexity" evidence="4">
    <location>
        <begin position="1"/>
        <end position="12"/>
    </location>
</feature>
<feature type="domain" description="Peptidase S9A N-terminal" evidence="6">
    <location>
        <begin position="18"/>
        <end position="434"/>
    </location>
</feature>
<protein>
    <submittedName>
        <fullName evidence="7">Prolyl oligopeptidase family serine peptidase</fullName>
    </submittedName>
</protein>
<evidence type="ECO:0000256" key="4">
    <source>
        <dbReference type="SAM" id="MobiDB-lite"/>
    </source>
</evidence>
<dbReference type="Gene3D" id="3.40.50.1820">
    <property type="entry name" value="alpha/beta hydrolase"/>
    <property type="match status" value="1"/>
</dbReference>
<dbReference type="Pfam" id="PF00326">
    <property type="entry name" value="Peptidase_S9"/>
    <property type="match status" value="1"/>
</dbReference>
<dbReference type="GO" id="GO:0070012">
    <property type="term" value="F:oligopeptidase activity"/>
    <property type="evidence" value="ECO:0007669"/>
    <property type="project" value="TreeGrafter"/>
</dbReference>
<gene>
    <name evidence="7" type="ORF">H9786_07725</name>
</gene>
<feature type="region of interest" description="Disordered" evidence="4">
    <location>
        <begin position="1"/>
        <end position="63"/>
    </location>
</feature>
<dbReference type="GO" id="GO:0006508">
    <property type="term" value="P:proteolysis"/>
    <property type="evidence" value="ECO:0007669"/>
    <property type="project" value="UniProtKB-KW"/>
</dbReference>
<organism evidence="7 8">
    <name type="scientific">Candidatus Brachybacterium merdavium</name>
    <dbReference type="NCBI Taxonomy" id="2838513"/>
    <lineage>
        <taxon>Bacteria</taxon>
        <taxon>Bacillati</taxon>
        <taxon>Actinomycetota</taxon>
        <taxon>Actinomycetes</taxon>
        <taxon>Micrococcales</taxon>
        <taxon>Dermabacteraceae</taxon>
        <taxon>Brachybacterium</taxon>
    </lineage>
</organism>
<comment type="caution">
    <text evidence="7">The sequence shown here is derived from an EMBL/GenBank/DDBJ whole genome shotgun (WGS) entry which is preliminary data.</text>
</comment>
<dbReference type="PRINTS" id="PR00862">
    <property type="entry name" value="PROLIGOPTASE"/>
</dbReference>
<dbReference type="SUPFAM" id="SSF53474">
    <property type="entry name" value="alpha/beta-Hydrolases"/>
    <property type="match status" value="1"/>
</dbReference>
<accession>A0A9D2LD62</accession>
<proteinExistence type="predicted"/>
<keyword evidence="2" id="KW-0378">Hydrolase</keyword>
<dbReference type="InterPro" id="IPR051167">
    <property type="entry name" value="Prolyl_oligopep/macrocyclase"/>
</dbReference>
<dbReference type="PANTHER" id="PTHR42881:SF13">
    <property type="entry name" value="PROLYL ENDOPEPTIDASE"/>
    <property type="match status" value="1"/>
</dbReference>
<dbReference type="Gene3D" id="2.130.10.120">
    <property type="entry name" value="Prolyl oligopeptidase, N-terminal domain"/>
    <property type="match status" value="1"/>
</dbReference>
<sequence length="731" mass="80865">MTSATSSSSTTSQLPASDGSSDPHQWLEEVTGEEALAWVSERNQRAEAELEAVADPAAPQGPPLAETLQREIREILDAKDKIPGVIKRGDHLYNFWTDADHERGLWRRTTLDSYRSEDPQWEILLDVDALNAAEDEDWVWHGARLLRPAGLAEGEPYRRALIDLSHGGSDADVTREFDLETLEFVPESDGGFVRPEAKGSVSWIDEDTVWVATDFGEGTLTTSGYPRQARLWRRGTAMGQAQLVFEAAETDMSVFVGHDSTPGWERDWVVQMHAFYDTSLHLVDRSQSPPALTRIEVPRDLEANAHRDLGIFSPRSDWEIAGSTYPAGSLVVGDFASFLRGEPELTMLFEPTPTSSLADMTITRNTVVLSILDDVIHRLEVHTRDAHGAWVRRDLYPELRGSLGVAAVDSDENDEIWVTATDFIEPTTLLLGDLADVPDGGDPDGPELIKSTPARFDARGLDVVQHFATSDDGTRVPYFEISGKDAAARGTDGPAPTLLFGYGGFEISLTPGYLGAIGKAWLERGGTYVLANIRGGGEYGPRWHQAALKENRHRAYEDFSSVARDLIERGVTDRDHLAVRGGSNGGLLTGNMVTRYPELFGAVVIQVPLLDMKRYSHLLAGYSWMAEFGDPDTEDWEFIRTFSPYHLLREDPDQPYPPTFLLTSTRDDRVHPGHARKFAAAMESLGADVRSWENIEGGHGGAATNEQAARMNALMYTFLWNTIGTDDRSPR</sequence>
<evidence type="ECO:0000256" key="1">
    <source>
        <dbReference type="ARBA" id="ARBA00022670"/>
    </source>
</evidence>
<feature type="domain" description="Peptidase S9 prolyl oligopeptidase catalytic" evidence="5">
    <location>
        <begin position="521"/>
        <end position="724"/>
    </location>
</feature>
<dbReference type="GO" id="GO:0004252">
    <property type="term" value="F:serine-type endopeptidase activity"/>
    <property type="evidence" value="ECO:0007669"/>
    <property type="project" value="InterPro"/>
</dbReference>
<evidence type="ECO:0000259" key="6">
    <source>
        <dbReference type="Pfam" id="PF02897"/>
    </source>
</evidence>